<sequence>MTFFFAENGFMRPGIDVPRLATARKAASAVADMHSERWYEVAYEAYCAVSDSSSAATISADSDTEGTDEMPKKGARLPWRLTFQYATQERASSNAYSAQSEAERQADEMVRTAARNESSVSITISNRDSGESYSYPRTEGVPDMPAKKTAATKPEEIDVDGLTSQVHELADRIKTEKNPAELESLAASAESIIRRLPTAKRTALRKAVKDAKAAAAKSEPKPEPEPAEPSTEIVKNTDDPMTWDNVPQLIEAAAAQMREGSAAGRQLQSAGERVANILLTIRQNMIDPETGLPDLVWRMKATRNAAGKVYADALKGVSEDEVELREAHAALQIATRNKASDVLVAWLRGYDRDDEKSVSMLAEIFPGAVELLEADPELSAEGAIRQLYAAKSVELPIRGRTEAMRITRRMETIEKTTKQIEAHQDAGNAAKVEELQAKISDLKADLPPDALAKLGETAAEKSDAERTKETISKARKLFETAGKRQAKLTAAQKRKTKAELYTLIREMVDTFGLDYSALAPAEETEAENG</sequence>
<dbReference type="RefSeq" id="WP_185297574.1">
    <property type="nucleotide sequence ID" value="NZ_CP045702.1"/>
</dbReference>
<dbReference type="Pfam" id="PF25746">
    <property type="entry name" value="Phage_Repressor_c"/>
    <property type="match status" value="1"/>
</dbReference>
<accession>A0A7G7BF94</accession>
<dbReference type="AlphaFoldDB" id="A0A7G7BF94"/>
<feature type="compositionally biased region" description="Polar residues" evidence="1">
    <location>
        <begin position="115"/>
        <end position="127"/>
    </location>
</feature>
<dbReference type="Proteomes" id="UP000515307">
    <property type="component" value="Chromosome"/>
</dbReference>
<protein>
    <submittedName>
        <fullName evidence="2">Uncharacterized protein</fullName>
    </submittedName>
</protein>
<feature type="compositionally biased region" description="Basic and acidic residues" evidence="1">
    <location>
        <begin position="101"/>
        <end position="110"/>
    </location>
</feature>
<gene>
    <name evidence="2" type="ORF">F0344_04790</name>
</gene>
<dbReference type="KEGG" id="sfiy:F0344_04790"/>
<feature type="compositionally biased region" description="Basic and acidic residues" evidence="1">
    <location>
        <begin position="208"/>
        <end position="224"/>
    </location>
</feature>
<dbReference type="InterPro" id="IPR058005">
    <property type="entry name" value="Repressor_C"/>
</dbReference>
<dbReference type="EMBL" id="CP045702">
    <property type="protein sequence ID" value="QNE74009.1"/>
    <property type="molecule type" value="Genomic_DNA"/>
</dbReference>
<proteinExistence type="predicted"/>
<organism evidence="2 3">
    <name type="scientific">Streptomyces finlayi</name>
    <dbReference type="NCBI Taxonomy" id="67296"/>
    <lineage>
        <taxon>Bacteria</taxon>
        <taxon>Bacillati</taxon>
        <taxon>Actinomycetota</taxon>
        <taxon>Actinomycetes</taxon>
        <taxon>Kitasatosporales</taxon>
        <taxon>Streptomycetaceae</taxon>
        <taxon>Streptomyces</taxon>
    </lineage>
</organism>
<keyword evidence="3" id="KW-1185">Reference proteome</keyword>
<feature type="region of interest" description="Disordered" evidence="1">
    <location>
        <begin position="92"/>
        <end position="146"/>
    </location>
</feature>
<evidence type="ECO:0000313" key="2">
    <source>
        <dbReference type="EMBL" id="QNE74009.1"/>
    </source>
</evidence>
<evidence type="ECO:0000256" key="1">
    <source>
        <dbReference type="SAM" id="MobiDB-lite"/>
    </source>
</evidence>
<name>A0A7G7BF94_9ACTN</name>
<evidence type="ECO:0000313" key="3">
    <source>
        <dbReference type="Proteomes" id="UP000515307"/>
    </source>
</evidence>
<feature type="region of interest" description="Disordered" evidence="1">
    <location>
        <begin position="208"/>
        <end position="241"/>
    </location>
</feature>
<reference evidence="3" key="1">
    <citation type="submission" date="2019-10" db="EMBL/GenBank/DDBJ databases">
        <title>Antimicrobial potential of Antarctic Bacteria.</title>
        <authorList>
            <person name="Benaud N."/>
            <person name="Edwards R.J."/>
            <person name="Ferrari B.C."/>
        </authorList>
    </citation>
    <scope>NUCLEOTIDE SEQUENCE [LARGE SCALE GENOMIC DNA]</scope>
    <source>
        <strain evidence="3">NBSH44</strain>
    </source>
</reference>